<sequence>MTTPASPVIRLSAERMKNGGRPLDELLEKSSHGERKRDRARWQRSGYISEAEGTFAGVVSPVGGSSKRGRHRPSPRAVT</sequence>
<feature type="compositionally biased region" description="Basic residues" evidence="1">
    <location>
        <begin position="67"/>
        <end position="79"/>
    </location>
</feature>
<keyword evidence="4" id="KW-1185">Reference proteome</keyword>
<feature type="region of interest" description="Disordered" evidence="1">
    <location>
        <begin position="57"/>
        <end position="79"/>
    </location>
</feature>
<dbReference type="EMBL" id="LR743595">
    <property type="protein sequence ID" value="CAA2624686.1"/>
    <property type="molecule type" value="Genomic_DNA"/>
</dbReference>
<evidence type="ECO:0000313" key="4">
    <source>
        <dbReference type="Proteomes" id="UP000663760"/>
    </source>
</evidence>
<protein>
    <submittedName>
        <fullName evidence="3">Uncharacterized protein</fullName>
    </submittedName>
</protein>
<feature type="compositionally biased region" description="Basic and acidic residues" evidence="1">
    <location>
        <begin position="12"/>
        <end position="41"/>
    </location>
</feature>
<feature type="region of interest" description="Disordered" evidence="1">
    <location>
        <begin position="1"/>
        <end position="42"/>
    </location>
</feature>
<evidence type="ECO:0000313" key="3">
    <source>
        <dbReference type="EMBL" id="CAA7400650.1"/>
    </source>
</evidence>
<evidence type="ECO:0000313" key="2">
    <source>
        <dbReference type="EMBL" id="CAA2624686.1"/>
    </source>
</evidence>
<dbReference type="Proteomes" id="UP000663760">
    <property type="component" value="Chromosome 8"/>
</dbReference>
<dbReference type="EMBL" id="LR746271">
    <property type="protein sequence ID" value="CAA7400650.1"/>
    <property type="molecule type" value="Genomic_DNA"/>
</dbReference>
<evidence type="ECO:0000256" key="1">
    <source>
        <dbReference type="SAM" id="MobiDB-lite"/>
    </source>
</evidence>
<reference evidence="3" key="1">
    <citation type="submission" date="2020-02" db="EMBL/GenBank/DDBJ databases">
        <authorList>
            <person name="Scholz U."/>
            <person name="Mascher M."/>
            <person name="Fiebig A."/>
        </authorList>
    </citation>
    <scope>NUCLEOTIDE SEQUENCE</scope>
</reference>
<name>A0A7I8KS70_SPIIN</name>
<gene>
    <name evidence="2" type="ORF">SI7747_08010511</name>
    <name evidence="3" type="ORF">SI8410_08011328</name>
</gene>
<proteinExistence type="predicted"/>
<dbReference type="AlphaFoldDB" id="A0A7I8KS70"/>
<organism evidence="3 4">
    <name type="scientific">Spirodela intermedia</name>
    <name type="common">Intermediate duckweed</name>
    <dbReference type="NCBI Taxonomy" id="51605"/>
    <lineage>
        <taxon>Eukaryota</taxon>
        <taxon>Viridiplantae</taxon>
        <taxon>Streptophyta</taxon>
        <taxon>Embryophyta</taxon>
        <taxon>Tracheophyta</taxon>
        <taxon>Spermatophyta</taxon>
        <taxon>Magnoliopsida</taxon>
        <taxon>Liliopsida</taxon>
        <taxon>Araceae</taxon>
        <taxon>Lemnoideae</taxon>
        <taxon>Spirodela</taxon>
    </lineage>
</organism>
<accession>A0A7I8KS70</accession>